<dbReference type="InterPro" id="IPR001623">
    <property type="entry name" value="DnaJ_domain"/>
</dbReference>
<name>A0AAU9XS65_9CNID</name>
<dbReference type="SUPFAM" id="SSF46565">
    <property type="entry name" value="Chaperone J-domain"/>
    <property type="match status" value="1"/>
</dbReference>
<accession>A0AAU9XS65</accession>
<dbReference type="CDD" id="cd06257">
    <property type="entry name" value="DnaJ"/>
    <property type="match status" value="1"/>
</dbReference>
<dbReference type="PROSITE" id="PS50076">
    <property type="entry name" value="DNAJ_2"/>
    <property type="match status" value="1"/>
</dbReference>
<protein>
    <recommendedName>
        <fullName evidence="1">J domain-containing protein</fullName>
    </recommendedName>
</protein>
<comment type="caution">
    <text evidence="2">The sequence shown here is derived from an EMBL/GenBank/DDBJ whole genome shotgun (WGS) entry which is preliminary data.</text>
</comment>
<dbReference type="Pfam" id="PF00226">
    <property type="entry name" value="DnaJ"/>
    <property type="match status" value="1"/>
</dbReference>
<feature type="domain" description="J" evidence="1">
    <location>
        <begin position="46"/>
        <end position="92"/>
    </location>
</feature>
<feature type="non-terminal residue" evidence="2">
    <location>
        <position position="92"/>
    </location>
</feature>
<dbReference type="GO" id="GO:0030544">
    <property type="term" value="F:Hsp70 protein binding"/>
    <property type="evidence" value="ECO:0007669"/>
    <property type="project" value="TreeGrafter"/>
</dbReference>
<dbReference type="AlphaFoldDB" id="A0AAU9XS65"/>
<dbReference type="Gene3D" id="1.10.287.110">
    <property type="entry name" value="DnaJ domain"/>
    <property type="match status" value="1"/>
</dbReference>
<dbReference type="PANTHER" id="PTHR43908">
    <property type="entry name" value="AT29763P-RELATED"/>
    <property type="match status" value="1"/>
</dbReference>
<evidence type="ECO:0000259" key="1">
    <source>
        <dbReference type="PROSITE" id="PS50076"/>
    </source>
</evidence>
<sequence>LLQKLFQSVLATIENGGKPVQVNASTTLGYTKEQAEATHRLKSAKDNYERLGLTAGATILEINRAFRRLAILIHPDKSLAPGTEDASMTIID</sequence>
<reference evidence="2 3" key="1">
    <citation type="submission" date="2022-05" db="EMBL/GenBank/DDBJ databases">
        <authorList>
            <consortium name="Genoscope - CEA"/>
            <person name="William W."/>
        </authorList>
    </citation>
    <scope>NUCLEOTIDE SEQUENCE [LARGE SCALE GENOMIC DNA]</scope>
</reference>
<dbReference type="InterPro" id="IPR051100">
    <property type="entry name" value="DnaJ_subfamily_B/C"/>
</dbReference>
<proteinExistence type="predicted"/>
<dbReference type="InterPro" id="IPR036869">
    <property type="entry name" value="J_dom_sf"/>
</dbReference>
<evidence type="ECO:0000313" key="3">
    <source>
        <dbReference type="Proteomes" id="UP001159428"/>
    </source>
</evidence>
<feature type="non-terminal residue" evidence="2">
    <location>
        <position position="1"/>
    </location>
</feature>
<organism evidence="2 3">
    <name type="scientific">Pocillopora meandrina</name>
    <dbReference type="NCBI Taxonomy" id="46732"/>
    <lineage>
        <taxon>Eukaryota</taxon>
        <taxon>Metazoa</taxon>
        <taxon>Cnidaria</taxon>
        <taxon>Anthozoa</taxon>
        <taxon>Hexacorallia</taxon>
        <taxon>Scleractinia</taxon>
        <taxon>Astrocoeniina</taxon>
        <taxon>Pocilloporidae</taxon>
        <taxon>Pocillopora</taxon>
    </lineage>
</organism>
<dbReference type="Proteomes" id="UP001159428">
    <property type="component" value="Unassembled WGS sequence"/>
</dbReference>
<dbReference type="EMBL" id="CALNXJ010000063">
    <property type="protein sequence ID" value="CAH3157249.1"/>
    <property type="molecule type" value="Genomic_DNA"/>
</dbReference>
<evidence type="ECO:0000313" key="2">
    <source>
        <dbReference type="EMBL" id="CAH3157249.1"/>
    </source>
</evidence>
<dbReference type="GO" id="GO:0071218">
    <property type="term" value="P:cellular response to misfolded protein"/>
    <property type="evidence" value="ECO:0007669"/>
    <property type="project" value="TreeGrafter"/>
</dbReference>
<dbReference type="PANTHER" id="PTHR43908:SF6">
    <property type="entry name" value="J DOMAIN-CONTAINING PROTEIN DDB_G0295729"/>
    <property type="match status" value="1"/>
</dbReference>
<keyword evidence="3" id="KW-1185">Reference proteome</keyword>
<gene>
    <name evidence="2" type="ORF">PMEA_00029934</name>
</gene>
<dbReference type="GO" id="GO:0005789">
    <property type="term" value="C:endoplasmic reticulum membrane"/>
    <property type="evidence" value="ECO:0007669"/>
    <property type="project" value="TreeGrafter"/>
</dbReference>